<keyword evidence="2" id="KW-0677">Repeat</keyword>
<feature type="compositionally biased region" description="Gly residues" evidence="6">
    <location>
        <begin position="193"/>
        <end position="203"/>
    </location>
</feature>
<sequence length="441" mass="47394">LNKMAEYEAFRGESVVDDRVPCSICSRKFMPESLGKHEPICAKSNAKKRKVFDSAKHRAAGTDIKLAKDRPKPGAIQVNHQKPAAAPKSNWREEHEDFIRNIRAARGAQHAMKTGAPLPPPPPAKVPKDYVHCDYCDRNFNATAAERHIPFCREKSGRVLKNMPTADAKARREATLKYKAPRLKPKTMSPSGGMSGPGGGYGDPGSTMPARSAPRGPSASSKYGGTIPSKSATPGGRGPTTGGPRRVTAALSSSSSGQSSPAGYDPYGKEPERSYTTNAARTRAMQSSNKYQASNYEDDPDPGYSSGKALRTGRNQQTLSAGKNLHRGKQTPNSLEIHGSGGSRAGSSSYRGQVESPIRTSLSPMYSPENTPSPPAVGRPHSAKHRGRIIHEPHVQTEEHLPSMGRVGSAAKFCHECGTKFPVPTAKFCCECGVKRVKISQ</sequence>
<feature type="domain" description="C2HC/C3H-type" evidence="7">
    <location>
        <begin position="18"/>
        <end position="47"/>
    </location>
</feature>
<reference evidence="8" key="1">
    <citation type="submission" date="2022-03" db="EMBL/GenBank/DDBJ databases">
        <authorList>
            <person name="Martin C."/>
        </authorList>
    </citation>
    <scope>NUCLEOTIDE SEQUENCE</scope>
</reference>
<dbReference type="InterPro" id="IPR049899">
    <property type="entry name" value="Znf_C2HC_C3H"/>
</dbReference>
<proteinExistence type="predicted"/>
<evidence type="ECO:0000259" key="7">
    <source>
        <dbReference type="PROSITE" id="PS52027"/>
    </source>
</evidence>
<dbReference type="Gene3D" id="3.30.160.60">
    <property type="entry name" value="Classic Zinc Finger"/>
    <property type="match status" value="1"/>
</dbReference>
<evidence type="ECO:0000313" key="8">
    <source>
        <dbReference type="EMBL" id="CAH1774675.1"/>
    </source>
</evidence>
<feature type="region of interest" description="Disordered" evidence="6">
    <location>
        <begin position="163"/>
        <end position="384"/>
    </location>
</feature>
<dbReference type="AlphaFoldDB" id="A0A8S4N0G2"/>
<dbReference type="GO" id="GO:0008270">
    <property type="term" value="F:zinc ion binding"/>
    <property type="evidence" value="ECO:0007669"/>
    <property type="project" value="UniProtKB-KW"/>
</dbReference>
<feature type="non-terminal residue" evidence="8">
    <location>
        <position position="1"/>
    </location>
</feature>
<feature type="compositionally biased region" description="Low complexity" evidence="6">
    <location>
        <begin position="242"/>
        <end position="260"/>
    </location>
</feature>
<keyword evidence="3 5" id="KW-0863">Zinc-finger</keyword>
<keyword evidence="4" id="KW-0862">Zinc</keyword>
<feature type="compositionally biased region" description="Polar residues" evidence="6">
    <location>
        <begin position="358"/>
        <end position="370"/>
    </location>
</feature>
<evidence type="ECO:0000256" key="4">
    <source>
        <dbReference type="ARBA" id="ARBA00022833"/>
    </source>
</evidence>
<feature type="compositionally biased region" description="Polar residues" evidence="6">
    <location>
        <begin position="274"/>
        <end position="295"/>
    </location>
</feature>
<keyword evidence="1" id="KW-0479">Metal-binding</keyword>
<keyword evidence="9" id="KW-1185">Reference proteome</keyword>
<dbReference type="EMBL" id="CAIIXF020000001">
    <property type="protein sequence ID" value="CAH1774675.1"/>
    <property type="molecule type" value="Genomic_DNA"/>
</dbReference>
<evidence type="ECO:0000256" key="6">
    <source>
        <dbReference type="SAM" id="MobiDB-lite"/>
    </source>
</evidence>
<gene>
    <name evidence="8" type="ORF">OFUS_LOCUS2090</name>
</gene>
<accession>A0A8S4N0G2</accession>
<feature type="compositionally biased region" description="Low complexity" evidence="6">
    <location>
        <begin position="204"/>
        <end position="221"/>
    </location>
</feature>
<evidence type="ECO:0000256" key="3">
    <source>
        <dbReference type="ARBA" id="ARBA00022771"/>
    </source>
</evidence>
<dbReference type="PROSITE" id="PS52027">
    <property type="entry name" value="ZF_C2HC_C3H"/>
    <property type="match status" value="2"/>
</dbReference>
<evidence type="ECO:0000313" key="9">
    <source>
        <dbReference type="Proteomes" id="UP000749559"/>
    </source>
</evidence>
<protein>
    <recommendedName>
        <fullName evidence="7">C2HC/C3H-type domain-containing protein</fullName>
    </recommendedName>
</protein>
<dbReference type="InterPro" id="IPR026319">
    <property type="entry name" value="ZC2HC1A/B-like"/>
</dbReference>
<feature type="domain" description="C2HC/C3H-type" evidence="7">
    <location>
        <begin position="129"/>
        <end position="158"/>
    </location>
</feature>
<dbReference type="OrthoDB" id="10255185at2759"/>
<evidence type="ECO:0000256" key="2">
    <source>
        <dbReference type="ARBA" id="ARBA00022737"/>
    </source>
</evidence>
<dbReference type="PANTHER" id="PTHR13555">
    <property type="entry name" value="C2H2 ZINC FINGER CGI-62-RELATED"/>
    <property type="match status" value="1"/>
</dbReference>
<dbReference type="Pfam" id="PF13913">
    <property type="entry name" value="zf-C2HC_2"/>
    <property type="match status" value="2"/>
</dbReference>
<evidence type="ECO:0000256" key="1">
    <source>
        <dbReference type="ARBA" id="ARBA00022723"/>
    </source>
</evidence>
<evidence type="ECO:0000256" key="5">
    <source>
        <dbReference type="PROSITE-ProRule" id="PRU01371"/>
    </source>
</evidence>
<comment type="caution">
    <text evidence="8">The sequence shown here is derived from an EMBL/GenBank/DDBJ whole genome shotgun (WGS) entry which is preliminary data.</text>
</comment>
<name>A0A8S4N0G2_OWEFU</name>
<organism evidence="8 9">
    <name type="scientific">Owenia fusiformis</name>
    <name type="common">Polychaete worm</name>
    <dbReference type="NCBI Taxonomy" id="6347"/>
    <lineage>
        <taxon>Eukaryota</taxon>
        <taxon>Metazoa</taxon>
        <taxon>Spiralia</taxon>
        <taxon>Lophotrochozoa</taxon>
        <taxon>Annelida</taxon>
        <taxon>Polychaeta</taxon>
        <taxon>Sedentaria</taxon>
        <taxon>Canalipalpata</taxon>
        <taxon>Sabellida</taxon>
        <taxon>Oweniida</taxon>
        <taxon>Oweniidae</taxon>
        <taxon>Owenia</taxon>
    </lineage>
</organism>
<dbReference type="Proteomes" id="UP000749559">
    <property type="component" value="Unassembled WGS sequence"/>
</dbReference>